<dbReference type="EMBL" id="LR746270">
    <property type="protein sequence ID" value="CAA7399599.1"/>
    <property type="molecule type" value="Genomic_DNA"/>
</dbReference>
<accession>A0A7I8KP63</accession>
<evidence type="ECO:0000256" key="1">
    <source>
        <dbReference type="SAM" id="MobiDB-lite"/>
    </source>
</evidence>
<feature type="region of interest" description="Disordered" evidence="1">
    <location>
        <begin position="1"/>
        <end position="21"/>
    </location>
</feature>
<name>A0A7I8KP63_SPIIN</name>
<dbReference type="AlphaFoldDB" id="A0A7I8KP63"/>
<organism evidence="3 4">
    <name type="scientific">Spirodela intermedia</name>
    <name type="common">Intermediate duckweed</name>
    <dbReference type="NCBI Taxonomy" id="51605"/>
    <lineage>
        <taxon>Eukaryota</taxon>
        <taxon>Viridiplantae</taxon>
        <taxon>Streptophyta</taxon>
        <taxon>Embryophyta</taxon>
        <taxon>Tracheophyta</taxon>
        <taxon>Spermatophyta</taxon>
        <taxon>Magnoliopsida</taxon>
        <taxon>Liliopsida</taxon>
        <taxon>Araceae</taxon>
        <taxon>Lemnoideae</taxon>
        <taxon>Spirodela</taxon>
    </lineage>
</organism>
<dbReference type="OrthoDB" id="6270329at2759"/>
<keyword evidence="4" id="KW-1185">Reference proteome</keyword>
<dbReference type="EMBL" id="LR743594">
    <property type="protein sequence ID" value="CAA2623612.1"/>
    <property type="molecule type" value="Genomic_DNA"/>
</dbReference>
<gene>
    <name evidence="2" type="ORF">SI7747_07009539</name>
    <name evidence="3" type="ORF">SI8410_07010269</name>
</gene>
<protein>
    <submittedName>
        <fullName evidence="3">Uncharacterized protein</fullName>
    </submittedName>
</protein>
<reference evidence="3" key="1">
    <citation type="submission" date="2020-02" db="EMBL/GenBank/DDBJ databases">
        <authorList>
            <person name="Scholz U."/>
            <person name="Mascher M."/>
            <person name="Fiebig A."/>
        </authorList>
    </citation>
    <scope>NUCLEOTIDE SEQUENCE</scope>
</reference>
<feature type="compositionally biased region" description="Low complexity" evidence="1">
    <location>
        <begin position="1"/>
        <end position="20"/>
    </location>
</feature>
<dbReference type="Proteomes" id="UP000663760">
    <property type="component" value="Chromosome 7"/>
</dbReference>
<evidence type="ECO:0000313" key="4">
    <source>
        <dbReference type="Proteomes" id="UP000663760"/>
    </source>
</evidence>
<proteinExistence type="predicted"/>
<sequence>MEPSSSGGLESGSPPSTSSPAEADDLFECCVCLDLIYKPVVRGQNCLWCLEFRISVKDFI</sequence>
<evidence type="ECO:0000313" key="2">
    <source>
        <dbReference type="EMBL" id="CAA2623612.1"/>
    </source>
</evidence>
<evidence type="ECO:0000313" key="3">
    <source>
        <dbReference type="EMBL" id="CAA7399599.1"/>
    </source>
</evidence>